<evidence type="ECO:0000256" key="1">
    <source>
        <dbReference type="SAM" id="MobiDB-lite"/>
    </source>
</evidence>
<keyword evidence="2" id="KW-1133">Transmembrane helix</keyword>
<gene>
    <name evidence="3" type="ORF">CkaCkLH20_05136</name>
</gene>
<reference evidence="3" key="1">
    <citation type="submission" date="2020-03" db="EMBL/GenBank/DDBJ databases">
        <authorList>
            <person name="He L."/>
        </authorList>
    </citation>
    <scope>NUCLEOTIDE SEQUENCE</scope>
    <source>
        <strain evidence="3">CkLH20</strain>
    </source>
</reference>
<dbReference type="OrthoDB" id="3692311at2759"/>
<sequence>MLLPHDHPTHAPTIRTLLQVPPSQITGPSVLRGPFSTNSTSISSPSSAPEPPCAAPPLPLPPPLLMLRRRRTYAAVASPTTTTATPTPIPAWAPLLSPLDSGSGVLIFFGFVNASNSPWNNRWAEDPYSTPIECYFTHPDSPYIAPVFRTSERHSFQSCDIYPISDRDFSEKLTQLLNTFWIVNIAPRSGIGNFTYGGPDSIDDVVLRQNATGTRTPDRIVTRTDIPWLIVLVVASLSMLSAGVAAAVLGALRRGPDVLDRATIFLRSNPNAELPQTSSMEDGIEQARRVKHVRVCVGDVKSQDDVGEVALGTVGNLIPLSWQKDGRVYS</sequence>
<dbReference type="AlphaFoldDB" id="A0A9P6I942"/>
<proteinExistence type="predicted"/>
<accession>A0A9P6I942</accession>
<dbReference type="GeneID" id="62160929"/>
<dbReference type="RefSeq" id="XP_038746897.1">
    <property type="nucleotide sequence ID" value="XM_038887855.1"/>
</dbReference>
<reference evidence="3" key="2">
    <citation type="submission" date="2020-11" db="EMBL/GenBank/DDBJ databases">
        <title>Whole genome sequencing of Colletotrichum sp.</title>
        <authorList>
            <person name="Li H."/>
        </authorList>
    </citation>
    <scope>NUCLEOTIDE SEQUENCE</scope>
    <source>
        <strain evidence="3">CkLH20</strain>
    </source>
</reference>
<evidence type="ECO:0000313" key="4">
    <source>
        <dbReference type="Proteomes" id="UP000781932"/>
    </source>
</evidence>
<feature type="region of interest" description="Disordered" evidence="1">
    <location>
        <begin position="1"/>
        <end position="55"/>
    </location>
</feature>
<keyword evidence="2" id="KW-0472">Membrane</keyword>
<protein>
    <submittedName>
        <fullName evidence="3">Uncharacterized protein</fullName>
    </submittedName>
</protein>
<keyword evidence="4" id="KW-1185">Reference proteome</keyword>
<keyword evidence="2" id="KW-0812">Transmembrane</keyword>
<dbReference type="Proteomes" id="UP000781932">
    <property type="component" value="Unassembled WGS sequence"/>
</dbReference>
<feature type="transmembrane region" description="Helical" evidence="2">
    <location>
        <begin position="226"/>
        <end position="252"/>
    </location>
</feature>
<evidence type="ECO:0000313" key="3">
    <source>
        <dbReference type="EMBL" id="KAF9877436.1"/>
    </source>
</evidence>
<name>A0A9P6I942_9PEZI</name>
<organism evidence="3 4">
    <name type="scientific">Colletotrichum karsti</name>
    <dbReference type="NCBI Taxonomy" id="1095194"/>
    <lineage>
        <taxon>Eukaryota</taxon>
        <taxon>Fungi</taxon>
        <taxon>Dikarya</taxon>
        <taxon>Ascomycota</taxon>
        <taxon>Pezizomycotina</taxon>
        <taxon>Sordariomycetes</taxon>
        <taxon>Hypocreomycetidae</taxon>
        <taxon>Glomerellales</taxon>
        <taxon>Glomerellaceae</taxon>
        <taxon>Colletotrichum</taxon>
        <taxon>Colletotrichum boninense species complex</taxon>
    </lineage>
</organism>
<evidence type="ECO:0000256" key="2">
    <source>
        <dbReference type="SAM" id="Phobius"/>
    </source>
</evidence>
<comment type="caution">
    <text evidence="3">The sequence shown here is derived from an EMBL/GenBank/DDBJ whole genome shotgun (WGS) entry which is preliminary data.</text>
</comment>
<dbReference type="EMBL" id="JAATWM020000014">
    <property type="protein sequence ID" value="KAF9877436.1"/>
    <property type="molecule type" value="Genomic_DNA"/>
</dbReference>